<dbReference type="NCBIfam" id="TIGR04025">
    <property type="entry name" value="PPOX_FMN_DR2398"/>
    <property type="match status" value="1"/>
</dbReference>
<dbReference type="SUPFAM" id="SSF50475">
    <property type="entry name" value="FMN-binding split barrel"/>
    <property type="match status" value="1"/>
</dbReference>
<protein>
    <submittedName>
        <fullName evidence="2">Phosphohydrolase</fullName>
    </submittedName>
</protein>
<keyword evidence="2" id="KW-0378">Hydrolase</keyword>
<evidence type="ECO:0000259" key="1">
    <source>
        <dbReference type="Pfam" id="PF01243"/>
    </source>
</evidence>
<gene>
    <name evidence="2" type="ORF">BBD42_17380</name>
</gene>
<reference evidence="2" key="1">
    <citation type="submission" date="2016-08" db="EMBL/GenBank/DDBJ databases">
        <title>Complete Genome Seqeunce of Paenibacillus sp. BIHB 4019 from tea rhizoplane.</title>
        <authorList>
            <person name="Thakur R."/>
            <person name="Swarnkar M.K."/>
            <person name="Gulati A."/>
        </authorList>
    </citation>
    <scope>NUCLEOTIDE SEQUENCE [LARGE SCALE GENOMIC DNA]</scope>
    <source>
        <strain evidence="2">BIHB4019</strain>
    </source>
</reference>
<dbReference type="InterPro" id="IPR011576">
    <property type="entry name" value="Pyridox_Oxase_N"/>
</dbReference>
<dbReference type="EMBL" id="CP016808">
    <property type="protein sequence ID" value="ANY68047.1"/>
    <property type="molecule type" value="Genomic_DNA"/>
</dbReference>
<dbReference type="Gene3D" id="2.30.110.10">
    <property type="entry name" value="Electron Transport, Fmn-binding Protein, Chain A"/>
    <property type="match status" value="1"/>
</dbReference>
<sequence length="198" mass="21920">MTHLLWQEDKVTTAEELRSMMTEPSEAVVKKTISIIDSHAANYLSMSPLFFLATSNAAGVGDVSPRGDEAGFVKVLNEKQIAFPDRPGNRRIDSLLNVIENPQIGMIFIIPGLDEVMRVNGRASITRNAAFISSMGWNGKTSGLAVVVEVEECFIHCPRAFKQAGLWGHEQWPSKEQLPSVQDLFKAHLEINGFPLKK</sequence>
<dbReference type="PANTHER" id="PTHR42815:SF2">
    <property type="entry name" value="FAD-BINDING, PUTATIVE (AFU_ORTHOLOGUE AFUA_6G07600)-RELATED"/>
    <property type="match status" value="1"/>
</dbReference>
<dbReference type="InterPro" id="IPR024029">
    <property type="entry name" value="Pyridox_Oxase_FMN-dep"/>
</dbReference>
<dbReference type="GO" id="GO:0016787">
    <property type="term" value="F:hydrolase activity"/>
    <property type="evidence" value="ECO:0007669"/>
    <property type="project" value="UniProtKB-KW"/>
</dbReference>
<name>A0A1B2DJZ7_9BACL</name>
<dbReference type="Pfam" id="PF01243">
    <property type="entry name" value="PNPOx_N"/>
    <property type="match status" value="1"/>
</dbReference>
<evidence type="ECO:0000313" key="2">
    <source>
        <dbReference type="EMBL" id="ANY68047.1"/>
    </source>
</evidence>
<dbReference type="RefSeq" id="WP_099519213.1">
    <property type="nucleotide sequence ID" value="NZ_CP016808.1"/>
</dbReference>
<dbReference type="AlphaFoldDB" id="A0A1B2DJZ7"/>
<dbReference type="PANTHER" id="PTHR42815">
    <property type="entry name" value="FAD-BINDING, PUTATIVE (AFU_ORTHOLOGUE AFUA_6G07600)-RELATED"/>
    <property type="match status" value="1"/>
</dbReference>
<organism evidence="2">
    <name type="scientific">Paenibacillus sp. BIHB 4019</name>
    <dbReference type="NCBI Taxonomy" id="1870819"/>
    <lineage>
        <taxon>Bacteria</taxon>
        <taxon>Bacillati</taxon>
        <taxon>Bacillota</taxon>
        <taxon>Bacilli</taxon>
        <taxon>Bacillales</taxon>
        <taxon>Paenibacillaceae</taxon>
        <taxon>Paenibacillus</taxon>
    </lineage>
</organism>
<proteinExistence type="predicted"/>
<accession>A0A1B2DJZ7</accession>
<dbReference type="InterPro" id="IPR012349">
    <property type="entry name" value="Split_barrel_FMN-bd"/>
</dbReference>
<feature type="domain" description="Pyridoxamine 5'-phosphate oxidase N-terminal" evidence="1">
    <location>
        <begin position="40"/>
        <end position="135"/>
    </location>
</feature>